<gene>
    <name evidence="2" type="ORF">BJ508DRAFT_1669</name>
</gene>
<accession>A0A3N4IQF7</accession>
<feature type="compositionally biased region" description="Pro residues" evidence="1">
    <location>
        <begin position="26"/>
        <end position="37"/>
    </location>
</feature>
<proteinExistence type="predicted"/>
<evidence type="ECO:0000313" key="2">
    <source>
        <dbReference type="EMBL" id="RPA88026.1"/>
    </source>
</evidence>
<dbReference type="Proteomes" id="UP000275078">
    <property type="component" value="Unassembled WGS sequence"/>
</dbReference>
<feature type="compositionally biased region" description="Low complexity" evidence="1">
    <location>
        <begin position="120"/>
        <end position="130"/>
    </location>
</feature>
<reference evidence="2 3" key="1">
    <citation type="journal article" date="2018" name="Nat. Ecol. Evol.">
        <title>Pezizomycetes genomes reveal the molecular basis of ectomycorrhizal truffle lifestyle.</title>
        <authorList>
            <person name="Murat C."/>
            <person name="Payen T."/>
            <person name="Noel B."/>
            <person name="Kuo A."/>
            <person name="Morin E."/>
            <person name="Chen J."/>
            <person name="Kohler A."/>
            <person name="Krizsan K."/>
            <person name="Balestrini R."/>
            <person name="Da Silva C."/>
            <person name="Montanini B."/>
            <person name="Hainaut M."/>
            <person name="Levati E."/>
            <person name="Barry K.W."/>
            <person name="Belfiori B."/>
            <person name="Cichocki N."/>
            <person name="Clum A."/>
            <person name="Dockter R.B."/>
            <person name="Fauchery L."/>
            <person name="Guy J."/>
            <person name="Iotti M."/>
            <person name="Le Tacon F."/>
            <person name="Lindquist E.A."/>
            <person name="Lipzen A."/>
            <person name="Malagnac F."/>
            <person name="Mello A."/>
            <person name="Molinier V."/>
            <person name="Miyauchi S."/>
            <person name="Poulain J."/>
            <person name="Riccioni C."/>
            <person name="Rubini A."/>
            <person name="Sitrit Y."/>
            <person name="Splivallo R."/>
            <person name="Traeger S."/>
            <person name="Wang M."/>
            <person name="Zifcakova L."/>
            <person name="Wipf D."/>
            <person name="Zambonelli A."/>
            <person name="Paolocci F."/>
            <person name="Nowrousian M."/>
            <person name="Ottonello S."/>
            <person name="Baldrian P."/>
            <person name="Spatafora J.W."/>
            <person name="Henrissat B."/>
            <person name="Nagy L.G."/>
            <person name="Aury J.M."/>
            <person name="Wincker P."/>
            <person name="Grigoriev I.V."/>
            <person name="Bonfante P."/>
            <person name="Martin F.M."/>
        </authorList>
    </citation>
    <scope>NUCLEOTIDE SEQUENCE [LARGE SCALE GENOMIC DNA]</scope>
    <source>
        <strain evidence="2 3">RN42</strain>
    </source>
</reference>
<evidence type="ECO:0000313" key="3">
    <source>
        <dbReference type="Proteomes" id="UP000275078"/>
    </source>
</evidence>
<organism evidence="2 3">
    <name type="scientific">Ascobolus immersus RN42</name>
    <dbReference type="NCBI Taxonomy" id="1160509"/>
    <lineage>
        <taxon>Eukaryota</taxon>
        <taxon>Fungi</taxon>
        <taxon>Dikarya</taxon>
        <taxon>Ascomycota</taxon>
        <taxon>Pezizomycotina</taxon>
        <taxon>Pezizomycetes</taxon>
        <taxon>Pezizales</taxon>
        <taxon>Ascobolaceae</taxon>
        <taxon>Ascobolus</taxon>
    </lineage>
</organism>
<evidence type="ECO:0000256" key="1">
    <source>
        <dbReference type="SAM" id="MobiDB-lite"/>
    </source>
</evidence>
<protein>
    <recommendedName>
        <fullName evidence="4">Vegetative cell wall protein gp1</fullName>
    </recommendedName>
</protein>
<dbReference type="AlphaFoldDB" id="A0A3N4IQF7"/>
<dbReference type="PRINTS" id="PR01217">
    <property type="entry name" value="PRICHEXTENSN"/>
</dbReference>
<sequence>MHYEQAPPPPFNTYGSGYPSYFPTQQPTPPGMPPPRPSYYAGPHSAHLHGVPTPSPSPRTPASHSRRQSHDPTGDYPAGSRRPASGYHDYPPYPAGFSTPPARPHTRASAHPLHTPSPSPSAYYGGYPPANTFSPAPGPDAGYYHPFGGPTSPPPRARTSQSQRHNSSRGGQWPEQAQSGPAPPRSTKPLKSKTPIDPAYLKEQAKKNGIPADYSLKNWDPRERPLILLGSVFDANSLGEWIFNWTKFVHGRNHQATKIAASLWDMLIDFAARLKRANDFSADIKNQDNKEIVLEFVDTADQLWQKLKTLLRACEEYMWRAVKSKSGEGAQMGVPSGTEFVDALFNAEKEWDRTSKLMNGMDTWCSRFQVNCEEILRRPDA</sequence>
<dbReference type="EMBL" id="ML119645">
    <property type="protein sequence ID" value="RPA88026.1"/>
    <property type="molecule type" value="Genomic_DNA"/>
</dbReference>
<keyword evidence="3" id="KW-1185">Reference proteome</keyword>
<dbReference type="STRING" id="1160509.A0A3N4IQF7"/>
<feature type="compositionally biased region" description="Polar residues" evidence="1">
    <location>
        <begin position="158"/>
        <end position="179"/>
    </location>
</feature>
<feature type="compositionally biased region" description="Pro residues" evidence="1">
    <location>
        <begin position="1"/>
        <end position="11"/>
    </location>
</feature>
<evidence type="ECO:0008006" key="4">
    <source>
        <dbReference type="Google" id="ProtNLM"/>
    </source>
</evidence>
<dbReference type="OrthoDB" id="5398854at2759"/>
<name>A0A3N4IQF7_ASCIM</name>
<feature type="region of interest" description="Disordered" evidence="1">
    <location>
        <begin position="1"/>
        <end position="194"/>
    </location>
</feature>